<protein>
    <submittedName>
        <fullName evidence="1">Uncharacterized protein</fullName>
    </submittedName>
</protein>
<reference evidence="2" key="1">
    <citation type="journal article" date="2010" name="Science">
        <title>Signatures of adaptation to obligate biotrophy in the Hyaloperonospora arabidopsidis genome.</title>
        <authorList>
            <person name="Baxter L."/>
            <person name="Tripathy S."/>
            <person name="Ishaque N."/>
            <person name="Boot N."/>
            <person name="Cabral A."/>
            <person name="Kemen E."/>
            <person name="Thines M."/>
            <person name="Ah-Fong A."/>
            <person name="Anderson R."/>
            <person name="Badejoko W."/>
            <person name="Bittner-Eddy P."/>
            <person name="Boore J.L."/>
            <person name="Chibucos M.C."/>
            <person name="Coates M."/>
            <person name="Dehal P."/>
            <person name="Delehaunty K."/>
            <person name="Dong S."/>
            <person name="Downton P."/>
            <person name="Dumas B."/>
            <person name="Fabro G."/>
            <person name="Fronick C."/>
            <person name="Fuerstenberg S.I."/>
            <person name="Fulton L."/>
            <person name="Gaulin E."/>
            <person name="Govers F."/>
            <person name="Hughes L."/>
            <person name="Humphray S."/>
            <person name="Jiang R.H."/>
            <person name="Judelson H."/>
            <person name="Kamoun S."/>
            <person name="Kyung K."/>
            <person name="Meijer H."/>
            <person name="Minx P."/>
            <person name="Morris P."/>
            <person name="Nelson J."/>
            <person name="Phuntumart V."/>
            <person name="Qutob D."/>
            <person name="Rehmany A."/>
            <person name="Rougon-Cardoso A."/>
            <person name="Ryden P."/>
            <person name="Torto-Alalibo T."/>
            <person name="Studholme D."/>
            <person name="Wang Y."/>
            <person name="Win J."/>
            <person name="Wood J."/>
            <person name="Clifton S.W."/>
            <person name="Rogers J."/>
            <person name="Van den Ackerveken G."/>
            <person name="Jones J.D."/>
            <person name="McDowell J.M."/>
            <person name="Beynon J."/>
            <person name="Tyler B.M."/>
        </authorList>
    </citation>
    <scope>NUCLEOTIDE SEQUENCE [LARGE SCALE GENOMIC DNA]</scope>
    <source>
        <strain evidence="2">Emoy2</strain>
    </source>
</reference>
<evidence type="ECO:0000313" key="1">
    <source>
        <dbReference type="EnsemblProtists" id="HpaP806002"/>
    </source>
</evidence>
<sequence>MVRHSMRVGVGSGVAMGAAMCAATFCTRRHAMLSTPKLVTRGFISDNLKE</sequence>
<dbReference type="VEuPathDB" id="FungiDB:HpaG806002"/>
<dbReference type="Proteomes" id="UP000011713">
    <property type="component" value="Unassembled WGS sequence"/>
</dbReference>
<keyword evidence="2" id="KW-1185">Reference proteome</keyword>
<reference evidence="1" key="2">
    <citation type="submission" date="2015-06" db="UniProtKB">
        <authorList>
            <consortium name="EnsemblProtists"/>
        </authorList>
    </citation>
    <scope>IDENTIFICATION</scope>
    <source>
        <strain evidence="1">Emoy2</strain>
    </source>
</reference>
<dbReference type="EnsemblProtists" id="HpaT806002">
    <property type="protein sequence ID" value="HpaP806002"/>
    <property type="gene ID" value="HpaG806002"/>
</dbReference>
<dbReference type="HOGENOM" id="CLU_3128307_0_0_1"/>
<organism evidence="1 2">
    <name type="scientific">Hyaloperonospora arabidopsidis (strain Emoy2)</name>
    <name type="common">Downy mildew agent</name>
    <name type="synonym">Peronospora arabidopsidis</name>
    <dbReference type="NCBI Taxonomy" id="559515"/>
    <lineage>
        <taxon>Eukaryota</taxon>
        <taxon>Sar</taxon>
        <taxon>Stramenopiles</taxon>
        <taxon>Oomycota</taxon>
        <taxon>Peronosporomycetes</taxon>
        <taxon>Peronosporales</taxon>
        <taxon>Peronosporaceae</taxon>
        <taxon>Hyaloperonospora</taxon>
    </lineage>
</organism>
<dbReference type="EMBL" id="JH598269">
    <property type="status" value="NOT_ANNOTATED_CDS"/>
    <property type="molecule type" value="Genomic_DNA"/>
</dbReference>
<dbReference type="AlphaFoldDB" id="M4BHX6"/>
<dbReference type="InParanoid" id="M4BHX6"/>
<accession>M4BHX6</accession>
<name>M4BHX6_HYAAE</name>
<proteinExistence type="predicted"/>
<evidence type="ECO:0000313" key="2">
    <source>
        <dbReference type="Proteomes" id="UP000011713"/>
    </source>
</evidence>